<evidence type="ECO:0000256" key="1">
    <source>
        <dbReference type="SAM" id="MobiDB-lite"/>
    </source>
</evidence>
<dbReference type="Proteomes" id="UP000701801">
    <property type="component" value="Unassembled WGS sequence"/>
</dbReference>
<evidence type="ECO:0000313" key="2">
    <source>
        <dbReference type="EMBL" id="CAG8976417.1"/>
    </source>
</evidence>
<dbReference type="AlphaFoldDB" id="A0A9N9LPV9"/>
<feature type="compositionally biased region" description="Acidic residues" evidence="1">
    <location>
        <begin position="422"/>
        <end position="436"/>
    </location>
</feature>
<feature type="compositionally biased region" description="Basic and acidic residues" evidence="1">
    <location>
        <begin position="336"/>
        <end position="348"/>
    </location>
</feature>
<protein>
    <recommendedName>
        <fullName evidence="4">CHL4-domain-containing protein</fullName>
    </recommendedName>
</protein>
<accession>A0A9N9LPV9</accession>
<organism evidence="2 3">
    <name type="scientific">Hymenoscyphus albidus</name>
    <dbReference type="NCBI Taxonomy" id="595503"/>
    <lineage>
        <taxon>Eukaryota</taxon>
        <taxon>Fungi</taxon>
        <taxon>Dikarya</taxon>
        <taxon>Ascomycota</taxon>
        <taxon>Pezizomycotina</taxon>
        <taxon>Leotiomycetes</taxon>
        <taxon>Helotiales</taxon>
        <taxon>Helotiaceae</taxon>
        <taxon>Hymenoscyphus</taxon>
    </lineage>
</organism>
<dbReference type="GO" id="GO:0034080">
    <property type="term" value="P:CENP-A containing chromatin assembly"/>
    <property type="evidence" value="ECO:0007669"/>
    <property type="project" value="InterPro"/>
</dbReference>
<feature type="region of interest" description="Disordered" evidence="1">
    <location>
        <begin position="395"/>
        <end position="438"/>
    </location>
</feature>
<feature type="region of interest" description="Disordered" evidence="1">
    <location>
        <begin position="309"/>
        <end position="348"/>
    </location>
</feature>
<proteinExistence type="predicted"/>
<keyword evidence="3" id="KW-1185">Reference proteome</keyword>
<dbReference type="OrthoDB" id="6585699at2759"/>
<evidence type="ECO:0008006" key="4">
    <source>
        <dbReference type="Google" id="ProtNLM"/>
    </source>
</evidence>
<comment type="caution">
    <text evidence="2">The sequence shown here is derived from an EMBL/GenBank/DDBJ whole genome shotgun (WGS) entry which is preliminary data.</text>
</comment>
<dbReference type="Pfam" id="PF05238">
    <property type="entry name" value="CENP-N"/>
    <property type="match status" value="1"/>
</dbReference>
<sequence length="498" mass="55838">MSLLSIPTTSALPSTQRISSNPAVIKTLGRLSRPSLLSLALDWLDERNQDNTAPYLVEEVEDEDGQDLYPPATSLEALREIYTDLQSTKGSKRDVVDRIVEGDWRDGITLYQLAMADMQYLYDHPSSQKWTALKVVRIEHDTPKSDSKLYSIPRFHPATFLRNLQNEILPDVKAHYNLDRHKSLPLLILRVFIVESPYNTSLALSQKQTFDSSKTFYIAFPDDSPFVYVSLTTSSQPPGQSASRADNKSLRRLTLEGIPKAFSRPRERYKLESTSLSARSLATLIDRRGGGRTNAAGGGWSIYASEQKDASDNPLGLQLPTPDPSSSSDKEEENTEKEQPHGLKRAIEEDPRIVKRRKSLGKVRFGTTAQKHDEKGIEKLAIRILDPFPTHNLDNHECPIAEESDHDPGLLKKRGRKSGTELELENQEEEDDEGPADEFRPQIDFEFQGDHVFAGIRKLVELGVIDGERMPGWMTGEEGVSMGRVRNGRIIGFKGSGL</sequence>
<dbReference type="GO" id="GO:0007059">
    <property type="term" value="P:chromosome segregation"/>
    <property type="evidence" value="ECO:0007669"/>
    <property type="project" value="InterPro"/>
</dbReference>
<reference evidence="2" key="1">
    <citation type="submission" date="2021-07" db="EMBL/GenBank/DDBJ databases">
        <authorList>
            <person name="Durling M."/>
        </authorList>
    </citation>
    <scope>NUCLEOTIDE SEQUENCE</scope>
</reference>
<dbReference type="InterPro" id="IPR007902">
    <property type="entry name" value="Chl4/mis15/CENP-N"/>
</dbReference>
<gene>
    <name evidence="2" type="ORF">HYALB_00008542</name>
</gene>
<dbReference type="EMBL" id="CAJVRM010000175">
    <property type="protein sequence ID" value="CAG8976417.1"/>
    <property type="molecule type" value="Genomic_DNA"/>
</dbReference>
<name>A0A9N9LPV9_9HELO</name>
<evidence type="ECO:0000313" key="3">
    <source>
        <dbReference type="Proteomes" id="UP000701801"/>
    </source>
</evidence>
<dbReference type="Gene3D" id="3.10.20.720">
    <property type="match status" value="1"/>
</dbReference>